<dbReference type="InterPro" id="IPR002220">
    <property type="entry name" value="DapA-like"/>
</dbReference>
<name>A0A0D6JU04_9EURY</name>
<dbReference type="OrthoDB" id="33636at2157"/>
<gene>
    <name evidence="2" type="ORF">BN996_02889</name>
</gene>
<dbReference type="PIRSF" id="PIRSF001365">
    <property type="entry name" value="DHDPS"/>
    <property type="match status" value="1"/>
</dbReference>
<dbReference type="GO" id="GO:0008675">
    <property type="term" value="F:2-dehydro-3-deoxy-phosphogluconate aldolase activity"/>
    <property type="evidence" value="ECO:0007669"/>
    <property type="project" value="UniProtKB-ARBA"/>
</dbReference>
<organism evidence="2 3">
    <name type="scientific">Haloferax massiliensis</name>
    <dbReference type="NCBI Taxonomy" id="1476858"/>
    <lineage>
        <taxon>Archaea</taxon>
        <taxon>Methanobacteriati</taxon>
        <taxon>Methanobacteriota</taxon>
        <taxon>Stenosarchaea group</taxon>
        <taxon>Halobacteria</taxon>
        <taxon>Halobacteriales</taxon>
        <taxon>Haloferacaceae</taxon>
        <taxon>Haloferax</taxon>
    </lineage>
</organism>
<protein>
    <submittedName>
        <fullName evidence="2">Putative 5-dehydro-4-deoxyglucarate dehydratase</fullName>
    </submittedName>
</protein>
<sequence length="312" mass="33776">MPLADDRVRSRLRGVAVGLLTPFDDDLEIQHDKLEANAKSLSGDGISSFLAAANISEYHSLTQQERVDVTETAVDALPDSACVLAGVGGSTKAATDLMDAYDRVGVDAMMVMPPDHTYVHERGLLRYYEKLDAATDTPLVPYVRGFDPSVAFLRDLSRIEGVVGVKYAIEDPVKLGSAVAAADDDVVWVDGLAEPYAVSFWNEGIEGFSAGVSNFRPEIGLALFDALSEENWERAREIRDLTLPFQALRGETGEDNDLPGAISVPVVKKGLELAGLHGGAVREPIRSLSAEDERRAEELYEELSDGVARVID</sequence>
<proteinExistence type="predicted"/>
<evidence type="ECO:0000256" key="1">
    <source>
        <dbReference type="PIRSR" id="PIRSR001365-1"/>
    </source>
</evidence>
<reference evidence="3" key="1">
    <citation type="submission" date="2015-03" db="EMBL/GenBank/DDBJ databases">
        <authorList>
            <person name="Urmite Genomes"/>
        </authorList>
    </citation>
    <scope>NUCLEOTIDE SEQUENCE [LARGE SCALE GENOMIC DNA]</scope>
    <source>
        <strain evidence="3">Arc-Hr</strain>
    </source>
</reference>
<dbReference type="AlphaFoldDB" id="A0A0D6JU04"/>
<evidence type="ECO:0000313" key="2">
    <source>
        <dbReference type="EMBL" id="CQR51919.1"/>
    </source>
</evidence>
<feature type="active site" description="Proton donor/acceptor" evidence="1">
    <location>
        <position position="142"/>
    </location>
</feature>
<dbReference type="GO" id="GO:0008840">
    <property type="term" value="F:4-hydroxy-tetrahydrodipicolinate synthase activity"/>
    <property type="evidence" value="ECO:0007669"/>
    <property type="project" value="TreeGrafter"/>
</dbReference>
<keyword evidence="3" id="KW-1185">Reference proteome</keyword>
<dbReference type="RefSeq" id="WP_089780165.1">
    <property type="nucleotide sequence ID" value="NZ_CABLRR010000003.1"/>
</dbReference>
<accession>A0A0D6JU04</accession>
<dbReference type="SMART" id="SM01130">
    <property type="entry name" value="DHDPS"/>
    <property type="match status" value="1"/>
</dbReference>
<dbReference type="InterPro" id="IPR013785">
    <property type="entry name" value="Aldolase_TIM"/>
</dbReference>
<dbReference type="PANTHER" id="PTHR12128:SF19">
    <property type="entry name" value="5-DEHYDRO-4-DEOXYGLUCARATE DEHYDRATASE 2-RELATED"/>
    <property type="match status" value="1"/>
</dbReference>
<dbReference type="SUPFAM" id="SSF51569">
    <property type="entry name" value="Aldolase"/>
    <property type="match status" value="1"/>
</dbReference>
<dbReference type="Proteomes" id="UP000198902">
    <property type="component" value="Unassembled WGS sequence"/>
</dbReference>
<dbReference type="PANTHER" id="PTHR12128">
    <property type="entry name" value="DIHYDRODIPICOLINATE SYNTHASE"/>
    <property type="match status" value="1"/>
</dbReference>
<evidence type="ECO:0000313" key="3">
    <source>
        <dbReference type="Proteomes" id="UP000198902"/>
    </source>
</evidence>
<feature type="active site" description="Schiff-base intermediate with substrate" evidence="1">
    <location>
        <position position="166"/>
    </location>
</feature>
<dbReference type="Gene3D" id="3.20.20.70">
    <property type="entry name" value="Aldolase class I"/>
    <property type="match status" value="1"/>
</dbReference>
<dbReference type="Pfam" id="PF00701">
    <property type="entry name" value="DHDPS"/>
    <property type="match status" value="1"/>
</dbReference>
<dbReference type="CDD" id="cd00408">
    <property type="entry name" value="DHDPS-like"/>
    <property type="match status" value="1"/>
</dbReference>
<dbReference type="EMBL" id="CSTE01000003">
    <property type="protein sequence ID" value="CQR51919.1"/>
    <property type="molecule type" value="Genomic_DNA"/>
</dbReference>